<dbReference type="Pfam" id="PF13302">
    <property type="entry name" value="Acetyltransf_3"/>
    <property type="match status" value="1"/>
</dbReference>
<protein>
    <recommendedName>
        <fullName evidence="1">N-acetyltransferase domain-containing protein</fullName>
    </recommendedName>
</protein>
<gene>
    <name evidence="2" type="ORF">G195_002054</name>
</gene>
<evidence type="ECO:0000313" key="2">
    <source>
        <dbReference type="EMBL" id="KAF4324605.1"/>
    </source>
</evidence>
<accession>A0A8J4WAV3</accession>
<dbReference type="PANTHER" id="PTHR43415">
    <property type="entry name" value="SPERMIDINE N(1)-ACETYLTRANSFERASE"/>
    <property type="match status" value="1"/>
</dbReference>
<name>A0A8J4WAV3_9STRA</name>
<dbReference type="Gene3D" id="3.40.630.30">
    <property type="match status" value="1"/>
</dbReference>
<dbReference type="Gene3D" id="3.90.1150.200">
    <property type="match status" value="1"/>
</dbReference>
<dbReference type="GO" id="GO:0016747">
    <property type="term" value="F:acyltransferase activity, transferring groups other than amino-acyl groups"/>
    <property type="evidence" value="ECO:0007669"/>
    <property type="project" value="InterPro"/>
</dbReference>
<proteinExistence type="predicted"/>
<dbReference type="PROSITE" id="PS51186">
    <property type="entry name" value="GNAT"/>
    <property type="match status" value="1"/>
</dbReference>
<dbReference type="EMBL" id="AOFI03000016">
    <property type="protein sequence ID" value="KAF4324605.1"/>
    <property type="molecule type" value="Genomic_DNA"/>
</dbReference>
<feature type="domain" description="N-acetyltransferase" evidence="1">
    <location>
        <begin position="1"/>
        <end position="146"/>
    </location>
</feature>
<dbReference type="SUPFAM" id="SSF159888">
    <property type="entry name" value="YdhG-like"/>
    <property type="match status" value="1"/>
</dbReference>
<reference evidence="2" key="1">
    <citation type="journal article" date="2015" name="Genom Data">
        <title>Draft genome sequences of Phytophthora kernoviae and Phytophthora ramorum lineage EU2 from Scotland.</title>
        <authorList>
            <person name="Sambles C."/>
            <person name="Schlenzig A."/>
            <person name="O'Neill P."/>
            <person name="Grant M."/>
            <person name="Studholme D.J."/>
        </authorList>
    </citation>
    <scope>NUCLEOTIDE SEQUENCE</scope>
    <source>
        <strain evidence="2">00238/432</strain>
    </source>
</reference>
<dbReference type="Proteomes" id="UP000702964">
    <property type="component" value="Unassembled WGS sequence"/>
</dbReference>
<dbReference type="AlphaFoldDB" id="A0A8J4WAV3"/>
<reference evidence="2" key="2">
    <citation type="submission" date="2020-02" db="EMBL/GenBank/DDBJ databases">
        <authorList>
            <person name="Studholme D.J."/>
        </authorList>
    </citation>
    <scope>NUCLEOTIDE SEQUENCE</scope>
    <source>
        <strain evidence="2">00238/432</strain>
    </source>
</reference>
<evidence type="ECO:0000259" key="1">
    <source>
        <dbReference type="PROSITE" id="PS51186"/>
    </source>
</evidence>
<dbReference type="SUPFAM" id="SSF55729">
    <property type="entry name" value="Acyl-CoA N-acyltransferases (Nat)"/>
    <property type="match status" value="1"/>
</dbReference>
<organism evidence="2 3">
    <name type="scientific">Phytophthora kernoviae 00238/432</name>
    <dbReference type="NCBI Taxonomy" id="1284355"/>
    <lineage>
        <taxon>Eukaryota</taxon>
        <taxon>Sar</taxon>
        <taxon>Stramenopiles</taxon>
        <taxon>Oomycota</taxon>
        <taxon>Peronosporomycetes</taxon>
        <taxon>Peronosporales</taxon>
        <taxon>Peronosporaceae</taxon>
        <taxon>Phytophthora</taxon>
    </lineage>
</organism>
<dbReference type="InterPro" id="IPR014922">
    <property type="entry name" value="YdhG-like"/>
</dbReference>
<dbReference type="InterPro" id="IPR000182">
    <property type="entry name" value="GNAT_dom"/>
</dbReference>
<sequence>MLQWNEDPEYLRNVDTDIAIPYSEKQLEDEGETKDKEVYFRLRTLEDEQLIGFVVIHSIEWNNRCGQLAIGIGLAEHRNKGYGTEALNLILRYAFHELNLDRVGLDVIAYNAKGIRAYEKVGFQLEGRARSAVYQVTEFIEQIPVPWQVQVASKLRELVHESIPDVEERVQYKKPHFLKNGKYAAVISPSKPAVSFTIFNATGLDLPDGIFEGPAERKTIKIKEKDTPDYEWLAALLTQASAEL</sequence>
<evidence type="ECO:0000313" key="3">
    <source>
        <dbReference type="Proteomes" id="UP000702964"/>
    </source>
</evidence>
<dbReference type="PANTHER" id="PTHR43415:SF5">
    <property type="entry name" value="ACETYLTRANSFERASE"/>
    <property type="match status" value="1"/>
</dbReference>
<dbReference type="InterPro" id="IPR016181">
    <property type="entry name" value="Acyl_CoA_acyltransferase"/>
</dbReference>
<comment type="caution">
    <text evidence="2">The sequence shown here is derived from an EMBL/GenBank/DDBJ whole genome shotgun (WGS) entry which is preliminary data.</text>
</comment>
<dbReference type="CDD" id="cd04301">
    <property type="entry name" value="NAT_SF"/>
    <property type="match status" value="1"/>
</dbReference>
<dbReference type="Pfam" id="PF08818">
    <property type="entry name" value="DUF1801"/>
    <property type="match status" value="1"/>
</dbReference>